<dbReference type="AlphaFoldDB" id="A0A0C2MSE5"/>
<accession>A0A0C2MSE5</accession>
<sequence>MNYIDTNDVENISNVCNLSFQVSLNYNLNVKKQDAYQGYCYEPQRPNTENYNYDTVKPHSHQLISVDDRTFLRDEFNKIGIDDDLIWQCLVDIENELSGKCLLLFDFDDLSNKSNETYEEKSNVNDDHFDEPNVTKNHDLMEENGLGLDPKLIDKLKNTLIHSETDDFPHESLGTKGINFHGSTSNIVHGEQEFEIGGGCKCLMVFDCVSLF</sequence>
<comment type="caution">
    <text evidence="1">The sequence shown here is derived from an EMBL/GenBank/DDBJ whole genome shotgun (WGS) entry which is preliminary data.</text>
</comment>
<evidence type="ECO:0000313" key="1">
    <source>
        <dbReference type="EMBL" id="KII67130.1"/>
    </source>
</evidence>
<reference evidence="1 2" key="1">
    <citation type="journal article" date="2014" name="Genome Biol. Evol.">
        <title>The genome of the myxosporean Thelohanellus kitauei shows adaptations to nutrient acquisition within its fish host.</title>
        <authorList>
            <person name="Yang Y."/>
            <person name="Xiong J."/>
            <person name="Zhou Z."/>
            <person name="Huo F."/>
            <person name="Miao W."/>
            <person name="Ran C."/>
            <person name="Liu Y."/>
            <person name="Zhang J."/>
            <person name="Feng J."/>
            <person name="Wang M."/>
            <person name="Wang M."/>
            <person name="Wang L."/>
            <person name="Yao B."/>
        </authorList>
    </citation>
    <scope>NUCLEOTIDE SEQUENCE [LARGE SCALE GENOMIC DNA]</scope>
    <source>
        <strain evidence="1">Wuqing</strain>
    </source>
</reference>
<organism evidence="1 2">
    <name type="scientific">Thelohanellus kitauei</name>
    <name type="common">Myxosporean</name>
    <dbReference type="NCBI Taxonomy" id="669202"/>
    <lineage>
        <taxon>Eukaryota</taxon>
        <taxon>Metazoa</taxon>
        <taxon>Cnidaria</taxon>
        <taxon>Myxozoa</taxon>
        <taxon>Myxosporea</taxon>
        <taxon>Bivalvulida</taxon>
        <taxon>Platysporina</taxon>
        <taxon>Myxobolidae</taxon>
        <taxon>Thelohanellus</taxon>
    </lineage>
</organism>
<evidence type="ECO:0000313" key="2">
    <source>
        <dbReference type="Proteomes" id="UP000031668"/>
    </source>
</evidence>
<dbReference type="Proteomes" id="UP000031668">
    <property type="component" value="Unassembled WGS sequence"/>
</dbReference>
<name>A0A0C2MSE5_THEKT</name>
<dbReference type="EMBL" id="JWZT01003288">
    <property type="protein sequence ID" value="KII67130.1"/>
    <property type="molecule type" value="Genomic_DNA"/>
</dbReference>
<protein>
    <submittedName>
        <fullName evidence="1">Uncharacterized protein</fullName>
    </submittedName>
</protein>
<gene>
    <name evidence="1" type="ORF">RF11_11182</name>
</gene>
<keyword evidence="2" id="KW-1185">Reference proteome</keyword>
<proteinExistence type="predicted"/>